<protein>
    <submittedName>
        <fullName evidence="2">Uncharacterized protein</fullName>
    </submittedName>
</protein>
<accession>A0AAV5WKX2</accession>
<reference evidence="2" key="1">
    <citation type="submission" date="2023-10" db="EMBL/GenBank/DDBJ databases">
        <title>Genome assembly of Pristionchus species.</title>
        <authorList>
            <person name="Yoshida K."/>
            <person name="Sommer R.J."/>
        </authorList>
    </citation>
    <scope>NUCLEOTIDE SEQUENCE</scope>
    <source>
        <strain evidence="2">RS5133</strain>
    </source>
</reference>
<gene>
    <name evidence="2" type="ORF">PFISCL1PPCAC_22580</name>
</gene>
<evidence type="ECO:0000313" key="3">
    <source>
        <dbReference type="Proteomes" id="UP001432322"/>
    </source>
</evidence>
<feature type="compositionally biased region" description="Pro residues" evidence="1">
    <location>
        <begin position="1"/>
        <end position="11"/>
    </location>
</feature>
<name>A0AAV5WKX2_9BILA</name>
<dbReference type="EMBL" id="BTSY01000006">
    <property type="protein sequence ID" value="GMT31283.1"/>
    <property type="molecule type" value="Genomic_DNA"/>
</dbReference>
<proteinExistence type="predicted"/>
<feature type="compositionally biased region" description="Basic and acidic residues" evidence="1">
    <location>
        <begin position="60"/>
        <end position="74"/>
    </location>
</feature>
<feature type="non-terminal residue" evidence="2">
    <location>
        <position position="1"/>
    </location>
</feature>
<dbReference type="AlphaFoldDB" id="A0AAV5WKX2"/>
<keyword evidence="3" id="KW-1185">Reference proteome</keyword>
<sequence>PVPEPMAPPHAPHANKEALFNDYFATPAKVPDPLPLPGQNLPDQPKSNRVHSSVVVPSAEEEKKKTDPDQEKKPSGWTQPAPAHRKDFKKPSGYEVKTQKDATRPLSSEPTSNNVEDEKSDKKKKKDKGLQTDNMDELRRLAE</sequence>
<feature type="compositionally biased region" description="Polar residues" evidence="1">
    <location>
        <begin position="41"/>
        <end position="51"/>
    </location>
</feature>
<feature type="compositionally biased region" description="Polar residues" evidence="1">
    <location>
        <begin position="105"/>
        <end position="114"/>
    </location>
</feature>
<evidence type="ECO:0000256" key="1">
    <source>
        <dbReference type="SAM" id="MobiDB-lite"/>
    </source>
</evidence>
<organism evidence="2 3">
    <name type="scientific">Pristionchus fissidentatus</name>
    <dbReference type="NCBI Taxonomy" id="1538716"/>
    <lineage>
        <taxon>Eukaryota</taxon>
        <taxon>Metazoa</taxon>
        <taxon>Ecdysozoa</taxon>
        <taxon>Nematoda</taxon>
        <taxon>Chromadorea</taxon>
        <taxon>Rhabditida</taxon>
        <taxon>Rhabditina</taxon>
        <taxon>Diplogasteromorpha</taxon>
        <taxon>Diplogasteroidea</taxon>
        <taxon>Neodiplogasteridae</taxon>
        <taxon>Pristionchus</taxon>
    </lineage>
</organism>
<feature type="region of interest" description="Disordered" evidence="1">
    <location>
        <begin position="1"/>
        <end position="143"/>
    </location>
</feature>
<comment type="caution">
    <text evidence="2">The sequence shown here is derived from an EMBL/GenBank/DDBJ whole genome shotgun (WGS) entry which is preliminary data.</text>
</comment>
<dbReference type="Proteomes" id="UP001432322">
    <property type="component" value="Unassembled WGS sequence"/>
</dbReference>
<feature type="compositionally biased region" description="Basic and acidic residues" evidence="1">
    <location>
        <begin position="89"/>
        <end position="103"/>
    </location>
</feature>
<evidence type="ECO:0000313" key="2">
    <source>
        <dbReference type="EMBL" id="GMT31283.1"/>
    </source>
</evidence>